<dbReference type="EMBL" id="FNKB01000002">
    <property type="protein sequence ID" value="SDQ54292.1"/>
    <property type="molecule type" value="Genomic_DNA"/>
</dbReference>
<dbReference type="InterPro" id="IPR002481">
    <property type="entry name" value="FUR"/>
</dbReference>
<dbReference type="Proteomes" id="UP000182690">
    <property type="component" value="Unassembled WGS sequence"/>
</dbReference>
<evidence type="ECO:0000256" key="11">
    <source>
        <dbReference type="PIRSR" id="PIRSR602481-1"/>
    </source>
</evidence>
<reference evidence="13 14" key="1">
    <citation type="submission" date="2016-10" db="EMBL/GenBank/DDBJ databases">
        <authorList>
            <person name="de Groot N.N."/>
        </authorList>
    </citation>
    <scope>NUCLEOTIDE SEQUENCE [LARGE SCALE GENOMIC DNA]</scope>
    <source>
        <strain evidence="13 14">DSM 22788</strain>
    </source>
</reference>
<evidence type="ECO:0000313" key="14">
    <source>
        <dbReference type="Proteomes" id="UP000182690"/>
    </source>
</evidence>
<evidence type="ECO:0000256" key="4">
    <source>
        <dbReference type="ARBA" id="ARBA00022490"/>
    </source>
</evidence>
<sequence length="135" mass="14782">MTSTRTRRTAQGAAVRTALESMAGFISAQELHRRLSDDGSKIGIATVYRQLNALVENREADAISTPDGQLYRACEDPQTHHHHMVCTSCGTTIEIEPPDEAWFTSVARTHGFDVHSHTLEVFGICSACRSASPAR</sequence>
<dbReference type="GO" id="GO:0003700">
    <property type="term" value="F:DNA-binding transcription factor activity"/>
    <property type="evidence" value="ECO:0007669"/>
    <property type="project" value="InterPro"/>
</dbReference>
<feature type="binding site" evidence="12">
    <location>
        <position position="117"/>
    </location>
    <ligand>
        <name>Fe cation</name>
        <dbReference type="ChEBI" id="CHEBI:24875"/>
    </ligand>
</feature>
<dbReference type="Gene3D" id="3.30.1490.190">
    <property type="match status" value="1"/>
</dbReference>
<evidence type="ECO:0000313" key="13">
    <source>
        <dbReference type="EMBL" id="SDQ54292.1"/>
    </source>
</evidence>
<evidence type="ECO:0000256" key="2">
    <source>
        <dbReference type="ARBA" id="ARBA00007957"/>
    </source>
</evidence>
<keyword evidence="12" id="KW-0408">Iron</keyword>
<evidence type="ECO:0000256" key="7">
    <source>
        <dbReference type="ARBA" id="ARBA00022833"/>
    </source>
</evidence>
<dbReference type="InterPro" id="IPR036388">
    <property type="entry name" value="WH-like_DNA-bd_sf"/>
</dbReference>
<dbReference type="GO" id="GO:0045892">
    <property type="term" value="P:negative regulation of DNA-templated transcription"/>
    <property type="evidence" value="ECO:0007669"/>
    <property type="project" value="TreeGrafter"/>
</dbReference>
<comment type="cofactor">
    <cofactor evidence="12">
        <name>Mn(2+)</name>
        <dbReference type="ChEBI" id="CHEBI:29035"/>
    </cofactor>
    <cofactor evidence="12">
        <name>Fe(2+)</name>
        <dbReference type="ChEBI" id="CHEBI:29033"/>
    </cofactor>
    <text evidence="12">Binds 1 Mn(2+) or Fe(2+) ion per subunit.</text>
</comment>
<dbReference type="GO" id="GO:0008270">
    <property type="term" value="F:zinc ion binding"/>
    <property type="evidence" value="ECO:0007669"/>
    <property type="project" value="TreeGrafter"/>
</dbReference>
<comment type="subunit">
    <text evidence="3">Homodimer.</text>
</comment>
<dbReference type="RefSeq" id="WP_010156594.1">
    <property type="nucleotide sequence ID" value="NZ_FNKB01000002.1"/>
</dbReference>
<dbReference type="GO" id="GO:0000976">
    <property type="term" value="F:transcription cis-regulatory region binding"/>
    <property type="evidence" value="ECO:0007669"/>
    <property type="project" value="TreeGrafter"/>
</dbReference>
<keyword evidence="7 11" id="KW-0862">Zinc</keyword>
<keyword evidence="4" id="KW-0963">Cytoplasm</keyword>
<name>A0A1H1BQQ7_9MICO</name>
<dbReference type="PANTHER" id="PTHR33202">
    <property type="entry name" value="ZINC UPTAKE REGULATION PROTEIN"/>
    <property type="match status" value="1"/>
</dbReference>
<dbReference type="AlphaFoldDB" id="A0A1H1BQQ7"/>
<dbReference type="CDD" id="cd07153">
    <property type="entry name" value="Fur_like"/>
    <property type="match status" value="1"/>
</dbReference>
<evidence type="ECO:0000256" key="10">
    <source>
        <dbReference type="ARBA" id="ARBA00023163"/>
    </source>
</evidence>
<evidence type="ECO:0000256" key="12">
    <source>
        <dbReference type="PIRSR" id="PIRSR602481-2"/>
    </source>
</evidence>
<dbReference type="SUPFAM" id="SSF46785">
    <property type="entry name" value="Winged helix' DNA-binding domain"/>
    <property type="match status" value="1"/>
</dbReference>
<evidence type="ECO:0000256" key="1">
    <source>
        <dbReference type="ARBA" id="ARBA00004496"/>
    </source>
</evidence>
<evidence type="ECO:0000256" key="3">
    <source>
        <dbReference type="ARBA" id="ARBA00011738"/>
    </source>
</evidence>
<dbReference type="Gene3D" id="1.10.10.10">
    <property type="entry name" value="Winged helix-like DNA-binding domain superfamily/Winged helix DNA-binding domain"/>
    <property type="match status" value="1"/>
</dbReference>
<gene>
    <name evidence="13" type="ORF">SAMN04488565_2983</name>
</gene>
<dbReference type="GO" id="GO:1900376">
    <property type="term" value="P:regulation of secondary metabolite biosynthetic process"/>
    <property type="evidence" value="ECO:0007669"/>
    <property type="project" value="TreeGrafter"/>
</dbReference>
<accession>A0A1H1BQQ7</accession>
<dbReference type="InterPro" id="IPR043135">
    <property type="entry name" value="Fur_C"/>
</dbReference>
<protein>
    <submittedName>
        <fullName evidence="13">Zinc uptake regulator, Fur family</fullName>
    </submittedName>
</protein>
<keyword evidence="5" id="KW-0678">Repressor</keyword>
<proteinExistence type="inferred from homology"/>
<dbReference type="InterPro" id="IPR036390">
    <property type="entry name" value="WH_DNA-bd_sf"/>
</dbReference>
<comment type="similarity">
    <text evidence="2">Belongs to the Fur family.</text>
</comment>
<feature type="binding site" evidence="11">
    <location>
        <position position="86"/>
    </location>
    <ligand>
        <name>Zn(2+)</name>
        <dbReference type="ChEBI" id="CHEBI:29105"/>
    </ligand>
</feature>
<feature type="binding site" evidence="11">
    <location>
        <position position="89"/>
    </location>
    <ligand>
        <name>Zn(2+)</name>
        <dbReference type="ChEBI" id="CHEBI:29105"/>
    </ligand>
</feature>
<dbReference type="eggNOG" id="COG0735">
    <property type="taxonomic scope" value="Bacteria"/>
</dbReference>
<dbReference type="OrthoDB" id="8659436at2"/>
<organism evidence="13 14">
    <name type="scientific">Leucobacter chromiiresistens</name>
    <dbReference type="NCBI Taxonomy" id="1079994"/>
    <lineage>
        <taxon>Bacteria</taxon>
        <taxon>Bacillati</taxon>
        <taxon>Actinomycetota</taxon>
        <taxon>Actinomycetes</taxon>
        <taxon>Micrococcales</taxon>
        <taxon>Microbacteriaceae</taxon>
        <taxon>Leucobacter</taxon>
    </lineage>
</organism>
<feature type="binding site" evidence="12">
    <location>
        <position position="100"/>
    </location>
    <ligand>
        <name>Fe cation</name>
        <dbReference type="ChEBI" id="CHEBI:24875"/>
    </ligand>
</feature>
<feature type="binding site" evidence="11">
    <location>
        <position position="125"/>
    </location>
    <ligand>
        <name>Zn(2+)</name>
        <dbReference type="ChEBI" id="CHEBI:29105"/>
    </ligand>
</feature>
<keyword evidence="6 11" id="KW-0479">Metal-binding</keyword>
<comment type="cofactor">
    <cofactor evidence="11">
        <name>Zn(2+)</name>
        <dbReference type="ChEBI" id="CHEBI:29105"/>
    </cofactor>
    <text evidence="11">Binds 1 zinc ion per subunit.</text>
</comment>
<dbReference type="GO" id="GO:0005829">
    <property type="term" value="C:cytosol"/>
    <property type="evidence" value="ECO:0007669"/>
    <property type="project" value="TreeGrafter"/>
</dbReference>
<dbReference type="Pfam" id="PF01475">
    <property type="entry name" value="FUR"/>
    <property type="match status" value="1"/>
</dbReference>
<keyword evidence="9" id="KW-0238">DNA-binding</keyword>
<comment type="subcellular location">
    <subcellularLocation>
        <location evidence="1">Cytoplasm</location>
    </subcellularLocation>
</comment>
<dbReference type="PANTHER" id="PTHR33202:SF2">
    <property type="entry name" value="FERRIC UPTAKE REGULATION PROTEIN"/>
    <property type="match status" value="1"/>
</dbReference>
<evidence type="ECO:0000256" key="8">
    <source>
        <dbReference type="ARBA" id="ARBA00023015"/>
    </source>
</evidence>
<dbReference type="STRING" id="1079994.SAMN04488565_2983"/>
<keyword evidence="10" id="KW-0804">Transcription</keyword>
<evidence type="ECO:0000256" key="9">
    <source>
        <dbReference type="ARBA" id="ARBA00023125"/>
    </source>
</evidence>
<evidence type="ECO:0000256" key="6">
    <source>
        <dbReference type="ARBA" id="ARBA00022723"/>
    </source>
</evidence>
<feature type="binding site" evidence="11">
    <location>
        <position position="128"/>
    </location>
    <ligand>
        <name>Zn(2+)</name>
        <dbReference type="ChEBI" id="CHEBI:29105"/>
    </ligand>
</feature>
<feature type="binding site" evidence="12">
    <location>
        <position position="80"/>
    </location>
    <ligand>
        <name>Fe cation</name>
        <dbReference type="ChEBI" id="CHEBI:24875"/>
    </ligand>
</feature>
<evidence type="ECO:0000256" key="5">
    <source>
        <dbReference type="ARBA" id="ARBA00022491"/>
    </source>
</evidence>
<keyword evidence="8" id="KW-0805">Transcription regulation</keyword>